<reference evidence="2 3" key="1">
    <citation type="submission" date="2023-07" db="EMBL/GenBank/DDBJ databases">
        <title>Sequencing the genomes of 1000 actinobacteria strains.</title>
        <authorList>
            <person name="Klenk H.-P."/>
        </authorList>
    </citation>
    <scope>NUCLEOTIDE SEQUENCE [LARGE SCALE GENOMIC DNA]</scope>
    <source>
        <strain evidence="2 3">GD13</strain>
    </source>
</reference>
<proteinExistence type="predicted"/>
<dbReference type="InterPro" id="IPR013974">
    <property type="entry name" value="SAF"/>
</dbReference>
<name>A0ABT9NJ84_9ACTN</name>
<evidence type="ECO:0000313" key="3">
    <source>
        <dbReference type="Proteomes" id="UP001240447"/>
    </source>
</evidence>
<accession>A0ABT9NJ84</accession>
<dbReference type="RefSeq" id="WP_181641690.1">
    <property type="nucleotide sequence ID" value="NZ_CCXJ01000161.1"/>
</dbReference>
<keyword evidence="3" id="KW-1185">Reference proteome</keyword>
<feature type="domain" description="SAF" evidence="1">
    <location>
        <begin position="62"/>
        <end position="123"/>
    </location>
</feature>
<dbReference type="SMART" id="SM00858">
    <property type="entry name" value="SAF"/>
    <property type="match status" value="1"/>
</dbReference>
<dbReference type="CDD" id="cd11614">
    <property type="entry name" value="SAF_CpaB_FlgA_like"/>
    <property type="match status" value="1"/>
</dbReference>
<protein>
    <submittedName>
        <fullName evidence="2">Flp pilus assembly protein CpaB</fullName>
    </submittedName>
</protein>
<comment type="caution">
    <text evidence="2">The sequence shown here is derived from an EMBL/GenBank/DDBJ whole genome shotgun (WGS) entry which is preliminary data.</text>
</comment>
<dbReference type="Pfam" id="PF08666">
    <property type="entry name" value="SAF"/>
    <property type="match status" value="1"/>
</dbReference>
<evidence type="ECO:0000259" key="1">
    <source>
        <dbReference type="SMART" id="SM00858"/>
    </source>
</evidence>
<dbReference type="Proteomes" id="UP001240447">
    <property type="component" value="Unassembled WGS sequence"/>
</dbReference>
<dbReference type="EMBL" id="JAUSQM010000001">
    <property type="protein sequence ID" value="MDP9820289.1"/>
    <property type="molecule type" value="Genomic_DNA"/>
</dbReference>
<organism evidence="2 3">
    <name type="scientific">Nocardioides massiliensis</name>
    <dbReference type="NCBI Taxonomy" id="1325935"/>
    <lineage>
        <taxon>Bacteria</taxon>
        <taxon>Bacillati</taxon>
        <taxon>Actinomycetota</taxon>
        <taxon>Actinomycetes</taxon>
        <taxon>Propionibacteriales</taxon>
        <taxon>Nocardioidaceae</taxon>
        <taxon>Nocardioides</taxon>
    </lineage>
</organism>
<gene>
    <name evidence="2" type="ORF">J2S59_000098</name>
</gene>
<evidence type="ECO:0000313" key="2">
    <source>
        <dbReference type="EMBL" id="MDP9820289.1"/>
    </source>
</evidence>
<sequence>MPVRRPRPPAPPSRRWSARARDRWDGLRRAVLLRRRVLAALCVGLAAFAALRAVSPLPPETVTVTVAARDLPAGTVVAAGHLDQRRIDPGLVPHGLLESADLRGRTLATAVRAGEMLTDARAVSPGLLAGYPGSVAVPVRIPDAGSVGLLRVGDRIDVTAADPRGTGGADVVAKDVAVVALPADPGTAPGSGTGFGTGLGGRLVVLATSPPTAQDLAWAGANRHLSFVLSGP</sequence>